<name>A0A2A2JR86_9BILA</name>
<comment type="caution">
    <text evidence="3">The sequence shown here is derived from an EMBL/GenBank/DDBJ whole genome shotgun (WGS) entry which is preliminary data.</text>
</comment>
<evidence type="ECO:0000313" key="4">
    <source>
        <dbReference type="Proteomes" id="UP000218231"/>
    </source>
</evidence>
<accession>A0A2A2JR86</accession>
<evidence type="ECO:0000256" key="1">
    <source>
        <dbReference type="SAM" id="MobiDB-lite"/>
    </source>
</evidence>
<evidence type="ECO:0000313" key="3">
    <source>
        <dbReference type="EMBL" id="PAV64296.1"/>
    </source>
</evidence>
<protein>
    <submittedName>
        <fullName evidence="3">Uncharacterized protein</fullName>
    </submittedName>
</protein>
<feature type="compositionally biased region" description="Basic residues" evidence="1">
    <location>
        <begin position="126"/>
        <end position="137"/>
    </location>
</feature>
<keyword evidence="2" id="KW-0732">Signal</keyword>
<dbReference type="EMBL" id="LIAE01010266">
    <property type="protein sequence ID" value="PAV64294.1"/>
    <property type="molecule type" value="Genomic_DNA"/>
</dbReference>
<proteinExistence type="predicted"/>
<dbReference type="EMBL" id="LIAE01010266">
    <property type="protein sequence ID" value="PAV64293.1"/>
    <property type="molecule type" value="Genomic_DNA"/>
</dbReference>
<dbReference type="EMBL" id="LIAE01010266">
    <property type="protein sequence ID" value="PAV64288.1"/>
    <property type="molecule type" value="Genomic_DNA"/>
</dbReference>
<gene>
    <name evidence="3" type="ORF">WR25_25369</name>
</gene>
<organism evidence="3 4">
    <name type="scientific">Diploscapter pachys</name>
    <dbReference type="NCBI Taxonomy" id="2018661"/>
    <lineage>
        <taxon>Eukaryota</taxon>
        <taxon>Metazoa</taxon>
        <taxon>Ecdysozoa</taxon>
        <taxon>Nematoda</taxon>
        <taxon>Chromadorea</taxon>
        <taxon>Rhabditida</taxon>
        <taxon>Rhabditina</taxon>
        <taxon>Rhabditomorpha</taxon>
        <taxon>Rhabditoidea</taxon>
        <taxon>Rhabditidae</taxon>
        <taxon>Diploscapter</taxon>
    </lineage>
</organism>
<dbReference type="AlphaFoldDB" id="A0A2A2JR86"/>
<sequence>MLYRNLATVILCLIPAFLAQDPFDDDDDFDIPPPPGPGMIPLPPPFGRTRPDSPMFFSRAFLLPPPPPAEFEGGSPMFDRKNWWLHSKRPLETIDETKFLDDPELVVPPYQEGQFQATNQIAMKRPGGKRPDRKIRPRPGQGKNQGNKPRFGAQRPRPDNNQLPAIRQGGNIDQE</sequence>
<feature type="region of interest" description="Disordered" evidence="1">
    <location>
        <begin position="110"/>
        <end position="175"/>
    </location>
</feature>
<dbReference type="EMBL" id="LIAE01010266">
    <property type="protein sequence ID" value="PAV64296.1"/>
    <property type="molecule type" value="Genomic_DNA"/>
</dbReference>
<dbReference type="EMBL" id="LIAE01010266">
    <property type="protein sequence ID" value="PAV64295.1"/>
    <property type="molecule type" value="Genomic_DNA"/>
</dbReference>
<dbReference type="EMBL" id="LIAE01010266">
    <property type="protein sequence ID" value="PAV64291.1"/>
    <property type="molecule type" value="Genomic_DNA"/>
</dbReference>
<dbReference type="EMBL" id="LIAE01010266">
    <property type="protein sequence ID" value="PAV64290.1"/>
    <property type="molecule type" value="Genomic_DNA"/>
</dbReference>
<feature type="signal peptide" evidence="2">
    <location>
        <begin position="1"/>
        <end position="19"/>
    </location>
</feature>
<dbReference type="Proteomes" id="UP000218231">
    <property type="component" value="Unassembled WGS sequence"/>
</dbReference>
<dbReference type="EMBL" id="LIAE01010266">
    <property type="protein sequence ID" value="PAV64289.1"/>
    <property type="molecule type" value="Genomic_DNA"/>
</dbReference>
<keyword evidence="4" id="KW-1185">Reference proteome</keyword>
<feature type="chain" id="PRO_5013507717" evidence="2">
    <location>
        <begin position="20"/>
        <end position="175"/>
    </location>
</feature>
<reference evidence="3 4" key="1">
    <citation type="journal article" date="2017" name="Curr. Biol.">
        <title>Genome architecture and evolution of a unichromosomal asexual nematode.</title>
        <authorList>
            <person name="Fradin H."/>
            <person name="Zegar C."/>
            <person name="Gutwein M."/>
            <person name="Lucas J."/>
            <person name="Kovtun M."/>
            <person name="Corcoran D."/>
            <person name="Baugh L.R."/>
            <person name="Kiontke K."/>
            <person name="Gunsalus K."/>
            <person name="Fitch D.H."/>
            <person name="Piano F."/>
        </authorList>
    </citation>
    <scope>NUCLEOTIDE SEQUENCE [LARGE SCALE GENOMIC DNA]</scope>
    <source>
        <strain evidence="3">PF1309</strain>
    </source>
</reference>
<evidence type="ECO:0000256" key="2">
    <source>
        <dbReference type="SAM" id="SignalP"/>
    </source>
</evidence>